<reference evidence="1" key="2">
    <citation type="submission" date="2020-09" db="EMBL/GenBank/DDBJ databases">
        <authorList>
            <person name="Sun Q."/>
            <person name="Zhou Y."/>
        </authorList>
    </citation>
    <scope>NUCLEOTIDE SEQUENCE</scope>
    <source>
        <strain evidence="1">CGMCC 1.12360</strain>
    </source>
</reference>
<dbReference type="InterPro" id="IPR046286">
    <property type="entry name" value="DUF6323"/>
</dbReference>
<dbReference type="EMBL" id="BMEV01000109">
    <property type="protein sequence ID" value="GFZ91173.1"/>
    <property type="molecule type" value="Genomic_DNA"/>
</dbReference>
<comment type="caution">
    <text evidence="1">The sequence shown here is derived from an EMBL/GenBank/DDBJ whole genome shotgun (WGS) entry which is preliminary data.</text>
</comment>
<dbReference type="RefSeq" id="WP_188393429.1">
    <property type="nucleotide sequence ID" value="NZ_BMEV01000109.1"/>
</dbReference>
<evidence type="ECO:0000313" key="1">
    <source>
        <dbReference type="EMBL" id="GFZ91173.1"/>
    </source>
</evidence>
<evidence type="ECO:0000313" key="2">
    <source>
        <dbReference type="Proteomes" id="UP000602050"/>
    </source>
</evidence>
<accession>A0A8J2XJB4</accession>
<protein>
    <submittedName>
        <fullName evidence="1">Uncharacterized protein</fullName>
    </submittedName>
</protein>
<dbReference type="Proteomes" id="UP000602050">
    <property type="component" value="Unassembled WGS sequence"/>
</dbReference>
<proteinExistence type="predicted"/>
<dbReference type="AlphaFoldDB" id="A0A8J2XJB4"/>
<keyword evidence="2" id="KW-1185">Reference proteome</keyword>
<dbReference type="Pfam" id="PF19848">
    <property type="entry name" value="DUF6323"/>
    <property type="match status" value="1"/>
</dbReference>
<reference evidence="1" key="1">
    <citation type="journal article" date="2014" name="Int. J. Syst. Evol. Microbiol.">
        <title>Complete genome sequence of Corynebacterium casei LMG S-19264T (=DSM 44701T), isolated from a smear-ripened cheese.</title>
        <authorList>
            <consortium name="US DOE Joint Genome Institute (JGI-PGF)"/>
            <person name="Walter F."/>
            <person name="Albersmeier A."/>
            <person name="Kalinowski J."/>
            <person name="Ruckert C."/>
        </authorList>
    </citation>
    <scope>NUCLEOTIDE SEQUENCE</scope>
    <source>
        <strain evidence="1">CGMCC 1.12360</strain>
    </source>
</reference>
<gene>
    <name evidence="1" type="ORF">GCM10010978_32380</name>
</gene>
<organism evidence="1 2">
    <name type="scientific">Compostibacillus humi</name>
    <dbReference type="NCBI Taxonomy" id="1245525"/>
    <lineage>
        <taxon>Bacteria</taxon>
        <taxon>Bacillati</taxon>
        <taxon>Bacillota</taxon>
        <taxon>Bacilli</taxon>
        <taxon>Bacillales</taxon>
        <taxon>Bacillaceae</taxon>
        <taxon>Compostibacillus</taxon>
    </lineage>
</organism>
<sequence length="163" mass="18931">MSFEIMNVFSSLIQKQAVDEIVKCNDFTFRFGLTLSRQDAIELVETRTLSLKSNGRIEFGGGVVEKIIKEFCDSPYISMHNYVETLHELIEIFYFYKNETLDLISDDELIKFMKNSFDGKCQGSLALLSGRELEKMARNVRYGYAPDYSEDNEYDEEDEDGEY</sequence>
<name>A0A8J2XJB4_9BACI</name>